<proteinExistence type="inferred from homology"/>
<keyword evidence="5 6" id="KW-0535">Nitrogen fixation</keyword>
<dbReference type="RefSeq" id="WP_316968926.1">
    <property type="nucleotide sequence ID" value="NZ_JARFPL010000016.1"/>
</dbReference>
<evidence type="ECO:0000256" key="5">
    <source>
        <dbReference type="ARBA" id="ARBA00023231"/>
    </source>
</evidence>
<dbReference type="Pfam" id="PF00148">
    <property type="entry name" value="Oxidored_nitro"/>
    <property type="match status" value="1"/>
</dbReference>
<evidence type="ECO:0000313" key="8">
    <source>
        <dbReference type="EMBL" id="MDF0593221.1"/>
    </source>
</evidence>
<dbReference type="PROSITE" id="PS00699">
    <property type="entry name" value="NITROGENASE_1_1"/>
    <property type="match status" value="1"/>
</dbReference>
<feature type="domain" description="Nitrogenase/oxidoreductase component 1" evidence="7">
    <location>
        <begin position="41"/>
        <end position="436"/>
    </location>
</feature>
<evidence type="ECO:0000256" key="6">
    <source>
        <dbReference type="RuleBase" id="RU004021"/>
    </source>
</evidence>
<organism evidence="8 9">
    <name type="scientific">Candidatus Methanocrinis alkalitolerans</name>
    <dbReference type="NCBI Taxonomy" id="3033395"/>
    <lineage>
        <taxon>Archaea</taxon>
        <taxon>Methanobacteriati</taxon>
        <taxon>Methanobacteriota</taxon>
        <taxon>Stenosarchaea group</taxon>
        <taxon>Methanomicrobia</taxon>
        <taxon>Methanotrichales</taxon>
        <taxon>Methanotrichaceae</taxon>
        <taxon>Methanocrinis</taxon>
    </lineage>
</organism>
<sequence length="492" mass="53537">MGIIKTFDERADHIKQKSGTDPVPLACSNESLAGAVSQRACVYSGARVVLNPITDALHLVHGPIGCASYTWDIRGSSTSGPTLYKKSFSTDMKVADVIFGGEKKLAGAIRELAARYRPPAAFVYSTCIVGVIGDDLKAVCKSASYDLGIPVIPVMSEGFRGNKNEGYKAACNALFELLGTRDYVPKSPYAINLLGEYNVAGDLWNVLPLFEEMGVEVIASFTGDSRVEEIQRAHKAKLNLVQCSGSMTYLAKKMEEKYGISYRRVSFFGIGDISSALRTTAEFFEDPGMMERAEEIIARETARIAPEIERHKSRVAGKKAAIYMGGAAKAVSLVRAFGEIGMDVVIIGTQTGSRDDYKKISYIVKEGTVIIDDANPLELKELLVKQGADLLVAGVKERFLAYKLGVAFCDFNHDRTTTFEGFDGIVNFAREVDITINSPVWNLPVERVGGALMRSEVETEIGVDQTEIRTEIGTEMRREVSGVIDAGGETVV</sequence>
<dbReference type="InterPro" id="IPR000318">
    <property type="entry name" value="Nase_comp1_CS"/>
</dbReference>
<dbReference type="PANTHER" id="PTHR42956:SF1">
    <property type="entry name" value="NITROGENASE IRON-MOLYBDENUM COFACTOR BIOSYNTHESIS PROTEIN NIFE"/>
    <property type="match status" value="1"/>
</dbReference>
<dbReference type="NCBIfam" id="TIGR01283">
    <property type="entry name" value="nifE"/>
    <property type="match status" value="1"/>
</dbReference>
<dbReference type="EMBL" id="JARFPL010000016">
    <property type="protein sequence ID" value="MDF0593221.1"/>
    <property type="molecule type" value="Genomic_DNA"/>
</dbReference>
<comment type="pathway">
    <text evidence="2">Cofactor biosynthesis; Fe-Mo cofactor biosynthesis.</text>
</comment>
<dbReference type="Gene3D" id="3.40.50.12380">
    <property type="entry name" value="Nitrogenase MoFe cofactor biosynthesis protein NifE, C-terminal"/>
    <property type="match status" value="1"/>
</dbReference>
<comment type="caution">
    <text evidence="8">The sequence shown here is derived from an EMBL/GenBank/DDBJ whole genome shotgun (WGS) entry which is preliminary data.</text>
</comment>
<evidence type="ECO:0000313" key="9">
    <source>
        <dbReference type="Proteomes" id="UP001215956"/>
    </source>
</evidence>
<name>A0ABT5XES7_9EURY</name>
<evidence type="ECO:0000259" key="7">
    <source>
        <dbReference type="Pfam" id="PF00148"/>
    </source>
</evidence>
<dbReference type="InterPro" id="IPR049939">
    <property type="entry name" value="NifE-like"/>
</dbReference>
<dbReference type="InterPro" id="IPR005973">
    <property type="entry name" value="NifE"/>
</dbReference>
<dbReference type="SUPFAM" id="SSF53807">
    <property type="entry name" value="Helical backbone' metal receptor"/>
    <property type="match status" value="1"/>
</dbReference>
<protein>
    <recommendedName>
        <fullName evidence="4">Nitrogenase iron-molybdenum cofactor biosynthesis protein NifE</fullName>
    </recommendedName>
</protein>
<dbReference type="PANTHER" id="PTHR42956">
    <property type="entry name" value="NITROGENASE IRON-MOLYBDENUM COFACTOR BIOSYNTHESIS PROTEIN NIFE"/>
    <property type="match status" value="1"/>
</dbReference>
<comment type="similarity">
    <text evidence="3 6">Belongs to the NifD/NifK/NifE/NifN family.</text>
</comment>
<comment type="function">
    <text evidence="1">This protein may play a role in the biosynthesis of the prosthetic group of nitrogenase (FeMo cofactor).</text>
</comment>
<dbReference type="PROSITE" id="PS00090">
    <property type="entry name" value="NITROGENASE_1_2"/>
    <property type="match status" value="1"/>
</dbReference>
<reference evidence="8 9" key="1">
    <citation type="submission" date="2023-03" db="EMBL/GenBank/DDBJ databases">
        <title>Whole genome sequencing of Methanotrichaceae archaeon M04Ac.</title>
        <authorList>
            <person name="Khomyakova M.A."/>
            <person name="Merkel A.Y."/>
            <person name="Slobodkin A.I."/>
        </authorList>
    </citation>
    <scope>NUCLEOTIDE SEQUENCE [LARGE SCALE GENOMIC DNA]</scope>
    <source>
        <strain evidence="8 9">M04Ac</strain>
    </source>
</reference>
<evidence type="ECO:0000256" key="1">
    <source>
        <dbReference type="ARBA" id="ARBA00003171"/>
    </source>
</evidence>
<accession>A0ABT5XES7</accession>
<dbReference type="InterPro" id="IPR000510">
    <property type="entry name" value="Nase/OxRdtase_comp1"/>
</dbReference>
<evidence type="ECO:0000256" key="2">
    <source>
        <dbReference type="ARBA" id="ARBA00005155"/>
    </source>
</evidence>
<evidence type="ECO:0000256" key="3">
    <source>
        <dbReference type="ARBA" id="ARBA00011002"/>
    </source>
</evidence>
<gene>
    <name evidence="8" type="primary">nifE</name>
    <name evidence="8" type="ORF">P0O24_06460</name>
</gene>
<evidence type="ECO:0000256" key="4">
    <source>
        <dbReference type="ARBA" id="ARBA00013280"/>
    </source>
</evidence>
<dbReference type="Gene3D" id="3.40.50.1980">
    <property type="entry name" value="Nitrogenase molybdenum iron protein domain"/>
    <property type="match status" value="1"/>
</dbReference>
<keyword evidence="9" id="KW-1185">Reference proteome</keyword>
<dbReference type="Proteomes" id="UP001215956">
    <property type="component" value="Unassembled WGS sequence"/>
</dbReference>